<dbReference type="Gene3D" id="3.10.20.90">
    <property type="entry name" value="Phosphatidylinositol 3-kinase Catalytic Subunit, Chain A, domain 1"/>
    <property type="match status" value="1"/>
</dbReference>
<evidence type="ECO:0000313" key="5">
    <source>
        <dbReference type="Proteomes" id="UP000294003"/>
    </source>
</evidence>
<sequence length="375" mass="38065">MTTTGSGTPILKPPVPPSSQQQQQQQQQPLLLTIRFSAALPDLELDIPYPGTTTVVSLKHLIRSRLSEPNSQRRLRFIHGGKILPDGAVLSAVLKPPPPPPPPPSSTAGYTAGGYGYGYGGGAKEPGTGGDEAGNGKGKGKSVPGRPLQRIYVNCSIGDSLTSAELSAEAAAAAAPPSSNSNSNSNSSALAPGSSHPGGVGAATGPTTTATTTPAPRGFDRLLSAGLTPAEVNQLRLQFRSIHASRYTPDTLPSPDSFRRMEDEWIDSSPGHDHSSNNNNNGGGGFLAGGNGGGVGGIGGTEADEFGAGDAGAGIAGTIDVLVRGVVTGFLWPLGSGAWLMREEGMASGRSRFMVGVGVLFSVLIGVIRAISGEG</sequence>
<feature type="region of interest" description="Disordered" evidence="1">
    <location>
        <begin position="264"/>
        <end position="286"/>
    </location>
</feature>
<dbReference type="InterPro" id="IPR019413">
    <property type="entry name" value="Dsc3_ub-like_dom"/>
</dbReference>
<dbReference type="InterPro" id="IPR045226">
    <property type="entry name" value="Dsc3"/>
</dbReference>
<evidence type="ECO:0000256" key="2">
    <source>
        <dbReference type="SAM" id="Phobius"/>
    </source>
</evidence>
<dbReference type="CDD" id="cd17039">
    <property type="entry name" value="Ubl_ubiquitin_like"/>
    <property type="match status" value="1"/>
</dbReference>
<feature type="compositionally biased region" description="Gly residues" evidence="1">
    <location>
        <begin position="126"/>
        <end position="137"/>
    </location>
</feature>
<dbReference type="InterPro" id="IPR025390">
    <property type="entry name" value="Dsc3_C"/>
</dbReference>
<feature type="transmembrane region" description="Helical" evidence="2">
    <location>
        <begin position="353"/>
        <end position="372"/>
    </location>
</feature>
<feature type="compositionally biased region" description="Low complexity" evidence="1">
    <location>
        <begin position="175"/>
        <end position="195"/>
    </location>
</feature>
<dbReference type="Proteomes" id="UP000294003">
    <property type="component" value="Unassembled WGS sequence"/>
</dbReference>
<protein>
    <recommendedName>
        <fullName evidence="3">Ubiquitin-like domain-containing protein</fullName>
    </recommendedName>
</protein>
<gene>
    <name evidence="4" type="ORF">DL762_001295</name>
</gene>
<dbReference type="InterPro" id="IPR000626">
    <property type="entry name" value="Ubiquitin-like_dom"/>
</dbReference>
<dbReference type="Pfam" id="PF10302">
    <property type="entry name" value="Dsc3_N"/>
    <property type="match status" value="1"/>
</dbReference>
<feature type="region of interest" description="Disordered" evidence="1">
    <location>
        <begin position="1"/>
        <end position="28"/>
    </location>
</feature>
<feature type="region of interest" description="Disordered" evidence="1">
    <location>
        <begin position="175"/>
        <end position="221"/>
    </location>
</feature>
<feature type="domain" description="Ubiquitin-like" evidence="3">
    <location>
        <begin position="30"/>
        <end position="91"/>
    </location>
</feature>
<feature type="transmembrane region" description="Helical" evidence="2">
    <location>
        <begin position="321"/>
        <end position="341"/>
    </location>
</feature>
<dbReference type="Pfam" id="PF13373">
    <property type="entry name" value="Dsc3_C"/>
    <property type="match status" value="1"/>
</dbReference>
<dbReference type="PANTHER" id="PTHR28049">
    <property type="entry name" value="TRANSMEMBRANE PROTEIN YOR223W"/>
    <property type="match status" value="1"/>
</dbReference>
<evidence type="ECO:0000259" key="3">
    <source>
        <dbReference type="PROSITE" id="PS50053"/>
    </source>
</evidence>
<evidence type="ECO:0000256" key="1">
    <source>
        <dbReference type="SAM" id="MobiDB-lite"/>
    </source>
</evidence>
<feature type="region of interest" description="Disordered" evidence="1">
    <location>
        <begin position="126"/>
        <end position="145"/>
    </location>
</feature>
<dbReference type="InterPro" id="IPR029071">
    <property type="entry name" value="Ubiquitin-like_domsf"/>
</dbReference>
<name>A0ABY0HK42_9PEZI</name>
<proteinExistence type="predicted"/>
<dbReference type="SUPFAM" id="SSF54236">
    <property type="entry name" value="Ubiquitin-like"/>
    <property type="match status" value="1"/>
</dbReference>
<feature type="compositionally biased region" description="Low complexity" evidence="1">
    <location>
        <begin position="18"/>
        <end position="28"/>
    </location>
</feature>
<accession>A0ABY0HK42</accession>
<keyword evidence="5" id="KW-1185">Reference proteome</keyword>
<feature type="compositionally biased region" description="Low complexity" evidence="1">
    <location>
        <begin position="203"/>
        <end position="216"/>
    </location>
</feature>
<dbReference type="EMBL" id="QJNS01000020">
    <property type="protein sequence ID" value="RYO93168.1"/>
    <property type="molecule type" value="Genomic_DNA"/>
</dbReference>
<evidence type="ECO:0000313" key="4">
    <source>
        <dbReference type="EMBL" id="RYO93168.1"/>
    </source>
</evidence>
<dbReference type="PANTHER" id="PTHR28049:SF1">
    <property type="entry name" value="DSC E3 UBIQUITIN LIGASE COMPLEX SUBUNIT 3"/>
    <property type="match status" value="1"/>
</dbReference>
<keyword evidence="2" id="KW-1133">Transmembrane helix</keyword>
<organism evidence="4 5">
    <name type="scientific">Monosporascus cannonballus</name>
    <dbReference type="NCBI Taxonomy" id="155416"/>
    <lineage>
        <taxon>Eukaryota</taxon>
        <taxon>Fungi</taxon>
        <taxon>Dikarya</taxon>
        <taxon>Ascomycota</taxon>
        <taxon>Pezizomycotina</taxon>
        <taxon>Sordariomycetes</taxon>
        <taxon>Xylariomycetidae</taxon>
        <taxon>Xylariales</taxon>
        <taxon>Xylariales incertae sedis</taxon>
        <taxon>Monosporascus</taxon>
    </lineage>
</organism>
<keyword evidence="2" id="KW-0812">Transmembrane</keyword>
<dbReference type="PROSITE" id="PS50053">
    <property type="entry name" value="UBIQUITIN_2"/>
    <property type="match status" value="1"/>
</dbReference>
<comment type="caution">
    <text evidence="4">The sequence shown here is derived from an EMBL/GenBank/DDBJ whole genome shotgun (WGS) entry which is preliminary data.</text>
</comment>
<reference evidence="4 5" key="1">
    <citation type="submission" date="2018-06" db="EMBL/GenBank/DDBJ databases">
        <title>Complete Genomes of Monosporascus.</title>
        <authorList>
            <person name="Robinson A.J."/>
            <person name="Natvig D.O."/>
        </authorList>
    </citation>
    <scope>NUCLEOTIDE SEQUENCE [LARGE SCALE GENOMIC DNA]</scope>
    <source>
        <strain evidence="4 5">CBS 609.92</strain>
    </source>
</reference>
<keyword evidence="2" id="KW-0472">Membrane</keyword>